<evidence type="ECO:0000256" key="1">
    <source>
        <dbReference type="SAM" id="MobiDB-lite"/>
    </source>
</evidence>
<evidence type="ECO:0000313" key="2">
    <source>
        <dbReference type="EMBL" id="CAB1418337.1"/>
    </source>
</evidence>
<organism evidence="2 3">
    <name type="scientific">Pleuronectes platessa</name>
    <name type="common">European plaice</name>
    <dbReference type="NCBI Taxonomy" id="8262"/>
    <lineage>
        <taxon>Eukaryota</taxon>
        <taxon>Metazoa</taxon>
        <taxon>Chordata</taxon>
        <taxon>Craniata</taxon>
        <taxon>Vertebrata</taxon>
        <taxon>Euteleostomi</taxon>
        <taxon>Actinopterygii</taxon>
        <taxon>Neopterygii</taxon>
        <taxon>Teleostei</taxon>
        <taxon>Neoteleostei</taxon>
        <taxon>Acanthomorphata</taxon>
        <taxon>Carangaria</taxon>
        <taxon>Pleuronectiformes</taxon>
        <taxon>Pleuronectoidei</taxon>
        <taxon>Pleuronectidae</taxon>
        <taxon>Pleuronectes</taxon>
    </lineage>
</organism>
<accession>A0A9N7Y9Z2</accession>
<feature type="region of interest" description="Disordered" evidence="1">
    <location>
        <begin position="53"/>
        <end position="113"/>
    </location>
</feature>
<dbReference type="Proteomes" id="UP001153269">
    <property type="component" value="Unassembled WGS sequence"/>
</dbReference>
<feature type="compositionally biased region" description="Basic residues" evidence="1">
    <location>
        <begin position="77"/>
        <end position="86"/>
    </location>
</feature>
<name>A0A9N7Y9Z2_PLEPL</name>
<sequence>MWTRGFNASTSCLPLKRLSACECFFLPLVPGTSASLSTDATLYCRCSCFLSGPPARPPQASRSSPPRPSLGKCQSSWRRRGPHRRCREAQMALMDAQNPTEGPGQSHAGAPSK</sequence>
<dbReference type="AlphaFoldDB" id="A0A9N7Y9Z2"/>
<keyword evidence="3" id="KW-1185">Reference proteome</keyword>
<evidence type="ECO:0000313" key="3">
    <source>
        <dbReference type="Proteomes" id="UP001153269"/>
    </source>
</evidence>
<proteinExistence type="predicted"/>
<dbReference type="EMBL" id="CADEAL010000318">
    <property type="protein sequence ID" value="CAB1418337.1"/>
    <property type="molecule type" value="Genomic_DNA"/>
</dbReference>
<reference evidence="2" key="1">
    <citation type="submission" date="2020-03" db="EMBL/GenBank/DDBJ databases">
        <authorList>
            <person name="Weist P."/>
        </authorList>
    </citation>
    <scope>NUCLEOTIDE SEQUENCE</scope>
</reference>
<comment type="caution">
    <text evidence="2">The sequence shown here is derived from an EMBL/GenBank/DDBJ whole genome shotgun (WGS) entry which is preliminary data.</text>
</comment>
<gene>
    <name evidence="2" type="ORF">PLEPLA_LOCUS6161</name>
</gene>
<protein>
    <submittedName>
        <fullName evidence="2">Uncharacterized protein</fullName>
    </submittedName>
</protein>